<dbReference type="AlphaFoldDB" id="A0A2S8FX18"/>
<feature type="compositionally biased region" description="Basic residues" evidence="1">
    <location>
        <begin position="15"/>
        <end position="25"/>
    </location>
</feature>
<evidence type="ECO:0000313" key="2">
    <source>
        <dbReference type="EMBL" id="PQO36384.1"/>
    </source>
</evidence>
<protein>
    <submittedName>
        <fullName evidence="2">Uncharacterized protein</fullName>
    </submittedName>
</protein>
<proteinExistence type="predicted"/>
<dbReference type="Proteomes" id="UP000238322">
    <property type="component" value="Unassembled WGS sequence"/>
</dbReference>
<dbReference type="EMBL" id="PUHY01000006">
    <property type="protein sequence ID" value="PQO36384.1"/>
    <property type="molecule type" value="Genomic_DNA"/>
</dbReference>
<comment type="caution">
    <text evidence="2">The sequence shown here is derived from an EMBL/GenBank/DDBJ whole genome shotgun (WGS) entry which is preliminary data.</text>
</comment>
<dbReference type="RefSeq" id="WP_105329674.1">
    <property type="nucleotide sequence ID" value="NZ_PUHY01000006.1"/>
</dbReference>
<evidence type="ECO:0000313" key="3">
    <source>
        <dbReference type="Proteomes" id="UP000238322"/>
    </source>
</evidence>
<feature type="region of interest" description="Disordered" evidence="1">
    <location>
        <begin position="1"/>
        <end position="54"/>
    </location>
</feature>
<gene>
    <name evidence="2" type="ORF">C5Y83_10830</name>
</gene>
<reference evidence="2 3" key="1">
    <citation type="submission" date="2018-02" db="EMBL/GenBank/DDBJ databases">
        <title>Comparative genomes isolates from brazilian mangrove.</title>
        <authorList>
            <person name="Araujo J.E."/>
            <person name="Taketani R.G."/>
            <person name="Silva M.C.P."/>
            <person name="Loureco M.V."/>
            <person name="Andreote F.D."/>
        </authorList>
    </citation>
    <scope>NUCLEOTIDE SEQUENCE [LARGE SCALE GENOMIC DNA]</scope>
    <source>
        <strain evidence="2 3">Hex-1 MGV</strain>
    </source>
</reference>
<accession>A0A2S8FX18</accession>
<organism evidence="2 3">
    <name type="scientific">Blastopirellula marina</name>
    <dbReference type="NCBI Taxonomy" id="124"/>
    <lineage>
        <taxon>Bacteria</taxon>
        <taxon>Pseudomonadati</taxon>
        <taxon>Planctomycetota</taxon>
        <taxon>Planctomycetia</taxon>
        <taxon>Pirellulales</taxon>
        <taxon>Pirellulaceae</taxon>
        <taxon>Blastopirellula</taxon>
    </lineage>
</organism>
<sequence length="146" mass="16458">MSDATEDDAGDRNPQRKPGKKRRRPTTPAVNRSQDSSNRRTAEPSPPRAMSSDEILRSMGQMPGLIAMGILTPVQANAMRGVYGTMLQANQRMQSRRDEGRIDDPDIMQHLREHPFLLNTFEPFLTDQQIASIMEEYDEDEEGGQA</sequence>
<evidence type="ECO:0000256" key="1">
    <source>
        <dbReference type="SAM" id="MobiDB-lite"/>
    </source>
</evidence>
<name>A0A2S8FX18_9BACT</name>